<dbReference type="Gene3D" id="1.20.58.1880">
    <property type="match status" value="1"/>
</dbReference>
<evidence type="ECO:0000313" key="3">
    <source>
        <dbReference type="EMBL" id="ORX61811.1"/>
    </source>
</evidence>
<sequence>MASYTSFSINKKPTRRFTPKVRPRSDTAEKSAARPSKRNVTLDRENEEGLPRYEITEPRLSGHRKAYGVLPPSATVLSPTEVDAKIDAFYDAHPSLGQFFRPLSPVSDNDASADNLVTTVTDDLPITTHSAILAETSMAPQVRLVDGEIVLDNASLYVDQPIGLRHYSDYEVVEEQSNQLSAPKSGVMKLNRRRSSSSSTGSSGGSSGGRLARRKKKRRWTMQETRQFYRALRLHGPDFEKMATVVPTRTHKEVRAMFKREESLSPEKIIQAMAKRVAVAERNAATSRPSPQQDPQ</sequence>
<dbReference type="PANTHER" id="PTHR22929:SF0">
    <property type="entry name" value="TRANSCRIPTION FACTOR TFIIIB COMPONENT B'' HOMOLOG"/>
    <property type="match status" value="1"/>
</dbReference>
<dbReference type="SMART" id="SM00717">
    <property type="entry name" value="SANT"/>
    <property type="match status" value="1"/>
</dbReference>
<keyword evidence="4" id="KW-1185">Reference proteome</keyword>
<dbReference type="CDD" id="cd00167">
    <property type="entry name" value="SANT"/>
    <property type="match status" value="1"/>
</dbReference>
<dbReference type="Pfam" id="PF15963">
    <property type="entry name" value="Myb_DNA-bind_7"/>
    <property type="match status" value="1"/>
</dbReference>
<dbReference type="PROSITE" id="PS51293">
    <property type="entry name" value="SANT"/>
    <property type="match status" value="1"/>
</dbReference>
<feature type="compositionally biased region" description="Basic and acidic residues" evidence="1">
    <location>
        <begin position="40"/>
        <end position="57"/>
    </location>
</feature>
<dbReference type="SUPFAM" id="SSF46689">
    <property type="entry name" value="Homeodomain-like"/>
    <property type="match status" value="1"/>
</dbReference>
<accession>A0A1X2GUV9</accession>
<feature type="region of interest" description="Disordered" evidence="1">
    <location>
        <begin position="1"/>
        <end position="58"/>
    </location>
</feature>
<evidence type="ECO:0000313" key="4">
    <source>
        <dbReference type="Proteomes" id="UP000242146"/>
    </source>
</evidence>
<evidence type="ECO:0000256" key="1">
    <source>
        <dbReference type="SAM" id="MobiDB-lite"/>
    </source>
</evidence>
<dbReference type="GO" id="GO:0070898">
    <property type="term" value="P:RNA polymerase III preinitiation complex assembly"/>
    <property type="evidence" value="ECO:0007669"/>
    <property type="project" value="TreeGrafter"/>
</dbReference>
<feature type="compositionally biased region" description="Basic and acidic residues" evidence="1">
    <location>
        <begin position="23"/>
        <end position="32"/>
    </location>
</feature>
<feature type="compositionally biased region" description="Basic residues" evidence="1">
    <location>
        <begin position="12"/>
        <end position="22"/>
    </location>
</feature>
<feature type="compositionally biased region" description="Polar residues" evidence="1">
    <location>
        <begin position="1"/>
        <end position="11"/>
    </location>
</feature>
<dbReference type="EMBL" id="MCGT01000003">
    <property type="protein sequence ID" value="ORX61811.1"/>
    <property type="molecule type" value="Genomic_DNA"/>
</dbReference>
<dbReference type="GO" id="GO:0000126">
    <property type="term" value="C:transcription factor TFIIIB complex"/>
    <property type="evidence" value="ECO:0007669"/>
    <property type="project" value="TreeGrafter"/>
</dbReference>
<dbReference type="InterPro" id="IPR017884">
    <property type="entry name" value="SANT_dom"/>
</dbReference>
<dbReference type="GO" id="GO:0001156">
    <property type="term" value="F:TFIIIC-class transcription factor complex binding"/>
    <property type="evidence" value="ECO:0007669"/>
    <property type="project" value="TreeGrafter"/>
</dbReference>
<dbReference type="PANTHER" id="PTHR22929">
    <property type="entry name" value="RNA POLYMERASE III TRANSCRIPTION INITIATION FACTOR B"/>
    <property type="match status" value="1"/>
</dbReference>
<reference evidence="3 4" key="1">
    <citation type="submission" date="2016-07" db="EMBL/GenBank/DDBJ databases">
        <title>Pervasive Adenine N6-methylation of Active Genes in Fungi.</title>
        <authorList>
            <consortium name="DOE Joint Genome Institute"/>
            <person name="Mondo S.J."/>
            <person name="Dannebaum R.O."/>
            <person name="Kuo R.C."/>
            <person name="Labutti K."/>
            <person name="Haridas S."/>
            <person name="Kuo A."/>
            <person name="Salamov A."/>
            <person name="Ahrendt S.R."/>
            <person name="Lipzen A."/>
            <person name="Sullivan W."/>
            <person name="Andreopoulos W.B."/>
            <person name="Clum A."/>
            <person name="Lindquist E."/>
            <person name="Daum C."/>
            <person name="Ramamoorthy G.K."/>
            <person name="Gryganskyi A."/>
            <person name="Culley D."/>
            <person name="Magnuson J.K."/>
            <person name="James T.Y."/>
            <person name="O'Malley M.A."/>
            <person name="Stajich J.E."/>
            <person name="Spatafora J.W."/>
            <person name="Visel A."/>
            <person name="Grigoriev I.V."/>
        </authorList>
    </citation>
    <scope>NUCLEOTIDE SEQUENCE [LARGE SCALE GENOMIC DNA]</scope>
    <source>
        <strain evidence="3 4">NRRL 3301</strain>
    </source>
</reference>
<evidence type="ECO:0000259" key="2">
    <source>
        <dbReference type="PROSITE" id="PS51293"/>
    </source>
</evidence>
<dbReference type="InterPro" id="IPR009057">
    <property type="entry name" value="Homeodomain-like_sf"/>
</dbReference>
<dbReference type="InterPro" id="IPR001005">
    <property type="entry name" value="SANT/Myb"/>
</dbReference>
<feature type="region of interest" description="Disordered" evidence="1">
    <location>
        <begin position="176"/>
        <end position="220"/>
    </location>
</feature>
<dbReference type="Proteomes" id="UP000242146">
    <property type="component" value="Unassembled WGS sequence"/>
</dbReference>
<protein>
    <recommendedName>
        <fullName evidence="2">SANT domain-containing protein</fullName>
    </recommendedName>
</protein>
<dbReference type="AlphaFoldDB" id="A0A1X2GUV9"/>
<name>A0A1X2GUV9_9FUNG</name>
<organism evidence="3 4">
    <name type="scientific">Hesseltinella vesiculosa</name>
    <dbReference type="NCBI Taxonomy" id="101127"/>
    <lineage>
        <taxon>Eukaryota</taxon>
        <taxon>Fungi</taxon>
        <taxon>Fungi incertae sedis</taxon>
        <taxon>Mucoromycota</taxon>
        <taxon>Mucoromycotina</taxon>
        <taxon>Mucoromycetes</taxon>
        <taxon>Mucorales</taxon>
        <taxon>Cunninghamellaceae</taxon>
        <taxon>Hesseltinella</taxon>
    </lineage>
</organism>
<feature type="domain" description="SANT" evidence="2">
    <location>
        <begin position="215"/>
        <end position="266"/>
    </location>
</feature>
<proteinExistence type="predicted"/>
<gene>
    <name evidence="3" type="ORF">DM01DRAFT_324091</name>
</gene>
<feature type="compositionally biased region" description="Basic residues" evidence="1">
    <location>
        <begin position="211"/>
        <end position="220"/>
    </location>
</feature>
<dbReference type="InterPro" id="IPR039467">
    <property type="entry name" value="TFIIIB_B''_Myb"/>
</dbReference>
<comment type="caution">
    <text evidence="3">The sequence shown here is derived from an EMBL/GenBank/DDBJ whole genome shotgun (WGS) entry which is preliminary data.</text>
</comment>
<dbReference type="STRING" id="101127.A0A1X2GUV9"/>
<dbReference type="OrthoDB" id="272624at2759"/>